<dbReference type="InterPro" id="IPR016032">
    <property type="entry name" value="Sig_transdc_resp-reg_C-effctor"/>
</dbReference>
<dbReference type="InterPro" id="IPR041664">
    <property type="entry name" value="AAA_16"/>
</dbReference>
<dbReference type="InterPro" id="IPR000792">
    <property type="entry name" value="Tscrpt_reg_LuxR_C"/>
</dbReference>
<evidence type="ECO:0000256" key="2">
    <source>
        <dbReference type="ARBA" id="ARBA00022840"/>
    </source>
</evidence>
<dbReference type="Gene3D" id="3.40.50.300">
    <property type="entry name" value="P-loop containing nucleotide triphosphate hydrolases"/>
    <property type="match status" value="1"/>
</dbReference>
<feature type="domain" description="HTH luxR-type" evidence="3">
    <location>
        <begin position="837"/>
        <end position="901"/>
    </location>
</feature>
<keyword evidence="2" id="KW-0067">ATP-binding</keyword>
<dbReference type="PANTHER" id="PTHR16305:SF28">
    <property type="entry name" value="GUANYLATE CYCLASE DOMAIN-CONTAINING PROTEIN"/>
    <property type="match status" value="1"/>
</dbReference>
<dbReference type="SUPFAM" id="SSF52540">
    <property type="entry name" value="P-loop containing nucleoside triphosphate hydrolases"/>
    <property type="match status" value="1"/>
</dbReference>
<name>A0ABZ1EDM2_9ACTN</name>
<gene>
    <name evidence="4" type="ORF">OIE14_00555</name>
</gene>
<evidence type="ECO:0000256" key="1">
    <source>
        <dbReference type="ARBA" id="ARBA00022741"/>
    </source>
</evidence>
<dbReference type="CDD" id="cd00009">
    <property type="entry name" value="AAA"/>
    <property type="match status" value="1"/>
</dbReference>
<sequence>MSRPAGESPLTGRDEELADAVRALWGPAAPGLLIAGPAGVGKTRLAREAATRVRGRRILSVQCSADSAGLALGALAGLLPADAGLAAGQGPLQLGLLALRRLADQGPILLSVDDAHQLDPVSLAVLHQAVVENVVALLATMRTDEPIPDVLTALWKDAGVVRIDLAVLDAPTSDALLTAMLDGPVEGQALRRLRDTAAGNPLFLRELVTSAREAGVLDRADGLWRLTGPMTAMPRLSELLRSRLAASDPVEREALELVAAGEPVPLPVAVAIAGDRILEALERRGLITVEPVEQPMVRLSHPLYGELLRADTPALGRLRHIRRLADAVEAGGTPGEDELLRIARWRLDAGGPVNPQLMLAAAEQAALTREYALAYRLAERAYRAGAAVDAGLAAVRALVHLGHIDEAIALCAELAATAGTASAVGTAASAVGTRPAAETARAGGATDRIQVAIQHAEILVHAVDDVRAARAVLDGASQPPDDEATGTGPLAGFDLYLRSYQLDCTVIEPALAVFRGANPVATRLAASCAAGCAMLLAGRLAEAEELIAETVPLAHRHTGPSQMQSLGVPPIVAVLRCYRPDPAGAREMAERGYEASLHPTNPVSQALHALTLAQIALFAGRPGTALRWAQEARLVAGEIGMRPVYRWAAGVRMQASVQLGGDTDLAALAADLHQHAAGPHSLRLFDIEVARAHAWRGAAENDGGAGITALVEAVVGHGRRGAVAVGALGALDLVRLGAAGRAAELLASHPPDPRWSLGRTIEAYATAARTADAGTLLDVAARFARYGMPLHAAEAATMAGAARMAGGQPTTAARAYVFADTQLALIGEPVSTPALRRRGPITRLTGREHEIVLAAARGEQSRNIAVRLHLSERTVENHLHRAYGKLGIGGRAELRGALGLD</sequence>
<keyword evidence="5" id="KW-1185">Reference proteome</keyword>
<proteinExistence type="predicted"/>
<evidence type="ECO:0000313" key="4">
    <source>
        <dbReference type="EMBL" id="WSA32627.1"/>
    </source>
</evidence>
<organism evidence="4 5">
    <name type="scientific">Micromonospora peucetia</name>
    <dbReference type="NCBI Taxonomy" id="47871"/>
    <lineage>
        <taxon>Bacteria</taxon>
        <taxon>Bacillati</taxon>
        <taxon>Actinomycetota</taxon>
        <taxon>Actinomycetes</taxon>
        <taxon>Micromonosporales</taxon>
        <taxon>Micromonosporaceae</taxon>
        <taxon>Micromonospora</taxon>
    </lineage>
</organism>
<dbReference type="PROSITE" id="PS50043">
    <property type="entry name" value="HTH_LUXR_2"/>
    <property type="match status" value="1"/>
</dbReference>
<dbReference type="Pfam" id="PF00196">
    <property type="entry name" value="GerE"/>
    <property type="match status" value="1"/>
</dbReference>
<dbReference type="SUPFAM" id="SSF46894">
    <property type="entry name" value="C-terminal effector domain of the bipartite response regulators"/>
    <property type="match status" value="1"/>
</dbReference>
<dbReference type="EMBL" id="CP109071">
    <property type="protein sequence ID" value="WSA32627.1"/>
    <property type="molecule type" value="Genomic_DNA"/>
</dbReference>
<keyword evidence="1" id="KW-0547">Nucleotide-binding</keyword>
<accession>A0ABZ1EDM2</accession>
<dbReference type="Pfam" id="PF13191">
    <property type="entry name" value="AAA_16"/>
    <property type="match status" value="1"/>
</dbReference>
<dbReference type="InterPro" id="IPR027417">
    <property type="entry name" value="P-loop_NTPase"/>
</dbReference>
<reference evidence="4 5" key="1">
    <citation type="submission" date="2022-10" db="EMBL/GenBank/DDBJ databases">
        <title>The complete genomes of actinobacterial strains from the NBC collection.</title>
        <authorList>
            <person name="Joergensen T.S."/>
            <person name="Alvarez Arevalo M."/>
            <person name="Sterndorff E.B."/>
            <person name="Faurdal D."/>
            <person name="Vuksanovic O."/>
            <person name="Mourched A.-S."/>
            <person name="Charusanti P."/>
            <person name="Shaw S."/>
            <person name="Blin K."/>
            <person name="Weber T."/>
        </authorList>
    </citation>
    <scope>NUCLEOTIDE SEQUENCE [LARGE SCALE GENOMIC DNA]</scope>
    <source>
        <strain evidence="4 5">NBC 01809</strain>
    </source>
</reference>
<dbReference type="Proteomes" id="UP001334804">
    <property type="component" value="Chromosome"/>
</dbReference>
<dbReference type="InterPro" id="IPR036388">
    <property type="entry name" value="WH-like_DNA-bd_sf"/>
</dbReference>
<dbReference type="SMART" id="SM00421">
    <property type="entry name" value="HTH_LUXR"/>
    <property type="match status" value="1"/>
</dbReference>
<dbReference type="Gene3D" id="1.10.10.10">
    <property type="entry name" value="Winged helix-like DNA-binding domain superfamily/Winged helix DNA-binding domain"/>
    <property type="match status" value="1"/>
</dbReference>
<dbReference type="PROSITE" id="PS00622">
    <property type="entry name" value="HTH_LUXR_1"/>
    <property type="match status" value="1"/>
</dbReference>
<dbReference type="CDD" id="cd06170">
    <property type="entry name" value="LuxR_C_like"/>
    <property type="match status" value="1"/>
</dbReference>
<evidence type="ECO:0000313" key="5">
    <source>
        <dbReference type="Proteomes" id="UP001334804"/>
    </source>
</evidence>
<protein>
    <submittedName>
        <fullName evidence="4">LuxR C-terminal-related transcriptional regulator</fullName>
    </submittedName>
</protein>
<dbReference type="RefSeq" id="WP_326564215.1">
    <property type="nucleotide sequence ID" value="NZ_CP109071.1"/>
</dbReference>
<evidence type="ECO:0000259" key="3">
    <source>
        <dbReference type="PROSITE" id="PS50043"/>
    </source>
</evidence>
<dbReference type="PANTHER" id="PTHR16305">
    <property type="entry name" value="TESTICULAR SOLUBLE ADENYLYL CYCLASE"/>
    <property type="match status" value="1"/>
</dbReference>
<dbReference type="PRINTS" id="PR00038">
    <property type="entry name" value="HTHLUXR"/>
</dbReference>